<sequence length="110" mass="12716">MTRKFLFCFPLRLGNIVFGYIVIIISLAVAAFHLYQLGLSILSKDEPNEEKFRNFENLESIFGEDKKDLVTTIIMIYNLTTPDTLPLQRQVSNGSNKDRKYLQPSWRSAL</sequence>
<keyword evidence="2" id="KW-1133">Transmembrane helix</keyword>
<dbReference type="Proteomes" id="UP000324832">
    <property type="component" value="Unassembled WGS sequence"/>
</dbReference>
<proteinExistence type="predicted"/>
<dbReference type="EMBL" id="FZQP02006926">
    <property type="protein sequence ID" value="VVD05031.1"/>
    <property type="molecule type" value="Genomic_DNA"/>
</dbReference>
<evidence type="ECO:0000256" key="1">
    <source>
        <dbReference type="SAM" id="MobiDB-lite"/>
    </source>
</evidence>
<keyword evidence="2" id="KW-0472">Membrane</keyword>
<keyword evidence="4" id="KW-1185">Reference proteome</keyword>
<evidence type="ECO:0000313" key="4">
    <source>
        <dbReference type="Proteomes" id="UP000324832"/>
    </source>
</evidence>
<gene>
    <name evidence="3" type="ORF">LSINAPIS_LOCUS14654</name>
</gene>
<accession>A0A5E4R3D4</accession>
<protein>
    <submittedName>
        <fullName evidence="3">Uncharacterized protein</fullName>
    </submittedName>
</protein>
<evidence type="ECO:0000256" key="2">
    <source>
        <dbReference type="SAM" id="Phobius"/>
    </source>
</evidence>
<reference evidence="3 4" key="1">
    <citation type="submission" date="2017-07" db="EMBL/GenBank/DDBJ databases">
        <authorList>
            <person name="Talla V."/>
            <person name="Backstrom N."/>
        </authorList>
    </citation>
    <scope>NUCLEOTIDE SEQUENCE [LARGE SCALE GENOMIC DNA]</scope>
</reference>
<name>A0A5E4R3D4_9NEOP</name>
<feature type="transmembrane region" description="Helical" evidence="2">
    <location>
        <begin position="12"/>
        <end position="35"/>
    </location>
</feature>
<dbReference type="AlphaFoldDB" id="A0A5E4R3D4"/>
<evidence type="ECO:0000313" key="3">
    <source>
        <dbReference type="EMBL" id="VVD05031.1"/>
    </source>
</evidence>
<organism evidence="3 4">
    <name type="scientific">Leptidea sinapis</name>
    <dbReference type="NCBI Taxonomy" id="189913"/>
    <lineage>
        <taxon>Eukaryota</taxon>
        <taxon>Metazoa</taxon>
        <taxon>Ecdysozoa</taxon>
        <taxon>Arthropoda</taxon>
        <taxon>Hexapoda</taxon>
        <taxon>Insecta</taxon>
        <taxon>Pterygota</taxon>
        <taxon>Neoptera</taxon>
        <taxon>Endopterygota</taxon>
        <taxon>Lepidoptera</taxon>
        <taxon>Glossata</taxon>
        <taxon>Ditrysia</taxon>
        <taxon>Papilionoidea</taxon>
        <taxon>Pieridae</taxon>
        <taxon>Dismorphiinae</taxon>
        <taxon>Leptidea</taxon>
    </lineage>
</organism>
<feature type="region of interest" description="Disordered" evidence="1">
    <location>
        <begin position="88"/>
        <end position="110"/>
    </location>
</feature>
<keyword evidence="2" id="KW-0812">Transmembrane</keyword>